<dbReference type="EMBL" id="JAJHUN010000010">
    <property type="protein sequence ID" value="KAJ4147094.1"/>
    <property type="molecule type" value="Genomic_DNA"/>
</dbReference>
<dbReference type="InterPro" id="IPR036770">
    <property type="entry name" value="Ankyrin_rpt-contain_sf"/>
</dbReference>
<dbReference type="AlphaFoldDB" id="A0A9W8Q632"/>
<dbReference type="PROSITE" id="PS50088">
    <property type="entry name" value="ANK_REPEAT"/>
    <property type="match status" value="1"/>
</dbReference>
<dbReference type="PANTHER" id="PTHR24171">
    <property type="entry name" value="ANKYRIN REPEAT DOMAIN-CONTAINING PROTEIN 39-RELATED"/>
    <property type="match status" value="1"/>
</dbReference>
<name>A0A9W8Q632_AKAMU</name>
<dbReference type="RefSeq" id="XP_056050035.1">
    <property type="nucleotide sequence ID" value="XM_056192948.1"/>
</dbReference>
<evidence type="ECO:0000256" key="2">
    <source>
        <dbReference type="ARBA" id="ARBA00023043"/>
    </source>
</evidence>
<dbReference type="KEGG" id="amus:LMH87_001642"/>
<reference evidence="4" key="1">
    <citation type="journal article" date="2023" name="Access Microbiol">
        <title>De-novo genome assembly for Akanthomyces muscarius, a biocontrol agent of insect agricultural pests.</title>
        <authorList>
            <person name="Erdos Z."/>
            <person name="Studholme D.J."/>
            <person name="Raymond B."/>
            <person name="Sharma M."/>
        </authorList>
    </citation>
    <scope>NUCLEOTIDE SEQUENCE</scope>
    <source>
        <strain evidence="4">Ve6</strain>
    </source>
</reference>
<keyword evidence="1" id="KW-0677">Repeat</keyword>
<dbReference type="PROSITE" id="PS50297">
    <property type="entry name" value="ANK_REP_REGION"/>
    <property type="match status" value="1"/>
</dbReference>
<dbReference type="Gene3D" id="1.25.40.20">
    <property type="entry name" value="Ankyrin repeat-containing domain"/>
    <property type="match status" value="2"/>
</dbReference>
<protein>
    <recommendedName>
        <fullName evidence="6">Ankyrin repeat protein</fullName>
    </recommendedName>
</protein>
<organism evidence="4 5">
    <name type="scientific">Akanthomyces muscarius</name>
    <name type="common">Entomopathogenic fungus</name>
    <name type="synonym">Lecanicillium muscarium</name>
    <dbReference type="NCBI Taxonomy" id="2231603"/>
    <lineage>
        <taxon>Eukaryota</taxon>
        <taxon>Fungi</taxon>
        <taxon>Dikarya</taxon>
        <taxon>Ascomycota</taxon>
        <taxon>Pezizomycotina</taxon>
        <taxon>Sordariomycetes</taxon>
        <taxon>Hypocreomycetidae</taxon>
        <taxon>Hypocreales</taxon>
        <taxon>Cordycipitaceae</taxon>
        <taxon>Akanthomyces</taxon>
    </lineage>
</organism>
<gene>
    <name evidence="4" type="ORF">LMH87_001642</name>
</gene>
<dbReference type="SMART" id="SM00248">
    <property type="entry name" value="ANK"/>
    <property type="match status" value="3"/>
</dbReference>
<feature type="repeat" description="ANK" evidence="3">
    <location>
        <begin position="189"/>
        <end position="211"/>
    </location>
</feature>
<proteinExistence type="predicted"/>
<dbReference type="Pfam" id="PF12796">
    <property type="entry name" value="Ank_2"/>
    <property type="match status" value="2"/>
</dbReference>
<dbReference type="GeneID" id="80888801"/>
<evidence type="ECO:0000256" key="3">
    <source>
        <dbReference type="PROSITE-ProRule" id="PRU00023"/>
    </source>
</evidence>
<comment type="caution">
    <text evidence="4">The sequence shown here is derived from an EMBL/GenBank/DDBJ whole genome shotgun (WGS) entry which is preliminary data.</text>
</comment>
<dbReference type="SUPFAM" id="SSF48403">
    <property type="entry name" value="Ankyrin repeat"/>
    <property type="match status" value="1"/>
</dbReference>
<dbReference type="InterPro" id="IPR002110">
    <property type="entry name" value="Ankyrin_rpt"/>
</dbReference>
<evidence type="ECO:0000313" key="4">
    <source>
        <dbReference type="EMBL" id="KAJ4147094.1"/>
    </source>
</evidence>
<keyword evidence="5" id="KW-1185">Reference proteome</keyword>
<keyword evidence="2 3" id="KW-0040">ANK repeat</keyword>
<evidence type="ECO:0008006" key="6">
    <source>
        <dbReference type="Google" id="ProtNLM"/>
    </source>
</evidence>
<sequence length="229" mass="25346">MIPTTQVPRPHLLAKDNALLCNALALKSVLHATTNGIVEVGLVMLLALPSEIILLTVESLANARDVNSLARSSKRLWHLANPLLYALFGSGSLLWAAEKWQIDTTERAIFYKIDINETDNLKRTPLIIAATSSPSCLVALLLRFHEVNMNAQDEDGRTALWHAAERNRFETVKLLTQKSSINLNWDDANGTTPLMIAASLGNWEIVELFVSLSELNPNAQDKNGRTALW</sequence>
<accession>A0A9W8Q632</accession>
<dbReference type="Proteomes" id="UP001144673">
    <property type="component" value="Chromosome 3"/>
</dbReference>
<evidence type="ECO:0000256" key="1">
    <source>
        <dbReference type="ARBA" id="ARBA00022737"/>
    </source>
</evidence>
<evidence type="ECO:0000313" key="5">
    <source>
        <dbReference type="Proteomes" id="UP001144673"/>
    </source>
</evidence>